<evidence type="ECO:0000256" key="8">
    <source>
        <dbReference type="ARBA" id="ARBA00022692"/>
    </source>
</evidence>
<keyword evidence="14 18" id="KW-0830">Ubiquinone</keyword>
<evidence type="ECO:0000256" key="9">
    <source>
        <dbReference type="ARBA" id="ARBA00022792"/>
    </source>
</evidence>
<sequence>MKFNSTKTLLSFTLISGILISISSNSWLGVWLGLEVNLLSFIPIMSSSEDIMTTEASMKYFIVQAMASSILIFMITMTTIMKPLTLSNPFTEMPLNMPLLIKLGGAPFHWWFPSVMEGLQWDNCFILLTIQKIAPLTIISYTMTLTLISNMVIVTSIIVGSMGGYNQTSLRKILTYSSINHLGWLIPATIISKPMFLVYLAIYSLMNWIITSLMKSMHASNINQINSPSRESSLKKMLMMSALLSLGGLPPFIGFMPKWLVILSMVNSSSYTMITLMVLTSLITLYYYLRLIYTSMMLQDTKTKWYTNNPLTGQVKIMTSLTILSLTGMLVMIPLMNLNY</sequence>
<feature type="transmembrane region" description="Helical" evidence="18">
    <location>
        <begin position="317"/>
        <end position="336"/>
    </location>
</feature>
<dbReference type="PANTHER" id="PTHR46552:SF1">
    <property type="entry name" value="NADH-UBIQUINONE OXIDOREDUCTASE CHAIN 2"/>
    <property type="match status" value="1"/>
</dbReference>
<reference evidence="20" key="1">
    <citation type="submission" date="2018-01" db="EMBL/GenBank/DDBJ databases">
        <title>Transoceanic dispersal and plate tectonics shaped global cockroach distributions: evidence from mitochondrial phylogenomics.</title>
        <authorList>
            <person name="Bourguignon T."/>
            <person name="Tang Q."/>
            <person name="Ho S.Y.W."/>
            <person name="Juna F."/>
            <person name="Wang Z."/>
            <person name="Arab D.A."/>
            <person name="Cameron S.L."/>
            <person name="Walker J."/>
            <person name="Rentz D."/>
            <person name="Evans T.A."/>
            <person name="Lo N."/>
        </authorList>
    </citation>
    <scope>NUCLEOTIDE SEQUENCE</scope>
</reference>
<keyword evidence="8 18" id="KW-0812">Transmembrane</keyword>
<dbReference type="PANTHER" id="PTHR46552">
    <property type="entry name" value="NADH-UBIQUINONE OXIDOREDUCTASE CHAIN 2"/>
    <property type="match status" value="1"/>
</dbReference>
<evidence type="ECO:0000256" key="17">
    <source>
        <dbReference type="ARBA" id="ARBA00049551"/>
    </source>
</evidence>
<feature type="transmembrane region" description="Helical" evidence="18">
    <location>
        <begin position="138"/>
        <end position="161"/>
    </location>
</feature>
<comment type="subcellular location">
    <subcellularLocation>
        <location evidence="2 18">Mitochondrion inner membrane</location>
        <topology evidence="2 18">Multi-pass membrane protein</topology>
    </subcellularLocation>
</comment>
<evidence type="ECO:0000256" key="13">
    <source>
        <dbReference type="ARBA" id="ARBA00023027"/>
    </source>
</evidence>
<evidence type="ECO:0000256" key="7">
    <source>
        <dbReference type="ARBA" id="ARBA00022660"/>
    </source>
</evidence>
<geneLocation type="mitochondrion" evidence="20"/>
<evidence type="ECO:0000256" key="4">
    <source>
        <dbReference type="ARBA" id="ARBA00012944"/>
    </source>
</evidence>
<dbReference type="EC" id="7.1.1.2" evidence="4 18"/>
<feature type="transmembrane region" description="Helical" evidence="18">
    <location>
        <begin position="237"/>
        <end position="256"/>
    </location>
</feature>
<keyword evidence="11 18" id="KW-0249">Electron transport</keyword>
<dbReference type="EMBL" id="MG882129">
    <property type="protein sequence ID" value="AVN67226.1"/>
    <property type="molecule type" value="Genomic_DNA"/>
</dbReference>
<comment type="function">
    <text evidence="1">Core subunit of the mitochondrial membrane respiratory chain NADH dehydrogenase (Complex I) that is believed to belong to the minimal assembly required for catalysis. Complex I functions in the transfer of electrons from NADH to the respiratory chain. The immediate electron acceptor for the enzyme is believed to be ubiquinone.</text>
</comment>
<keyword evidence="13 18" id="KW-0520">NAD</keyword>
<evidence type="ECO:0000256" key="6">
    <source>
        <dbReference type="ARBA" id="ARBA00022448"/>
    </source>
</evidence>
<evidence type="ECO:0000256" key="16">
    <source>
        <dbReference type="ARBA" id="ARBA00023136"/>
    </source>
</evidence>
<proteinExistence type="inferred from homology"/>
<gene>
    <name evidence="20" type="primary">nad2</name>
</gene>
<dbReference type="AlphaFoldDB" id="A0A2P1H6S0"/>
<evidence type="ECO:0000256" key="3">
    <source>
        <dbReference type="ARBA" id="ARBA00007012"/>
    </source>
</evidence>
<feature type="transmembrane region" description="Helical" evidence="18">
    <location>
        <begin position="12"/>
        <end position="34"/>
    </location>
</feature>
<name>A0A2P1H6S0_9NEOP</name>
<evidence type="ECO:0000256" key="11">
    <source>
        <dbReference type="ARBA" id="ARBA00022982"/>
    </source>
</evidence>
<evidence type="ECO:0000256" key="2">
    <source>
        <dbReference type="ARBA" id="ARBA00004448"/>
    </source>
</evidence>
<organism evidence="20">
    <name type="scientific">Anaplecta omei</name>
    <dbReference type="NCBI Taxonomy" id="2093429"/>
    <lineage>
        <taxon>Eukaryota</taxon>
        <taxon>Metazoa</taxon>
        <taxon>Ecdysozoa</taxon>
        <taxon>Arthropoda</taxon>
        <taxon>Hexapoda</taxon>
        <taxon>Insecta</taxon>
        <taxon>Pterygota</taxon>
        <taxon>Neoptera</taxon>
        <taxon>Polyneoptera</taxon>
        <taxon>Dictyoptera</taxon>
        <taxon>Blattodea</taxon>
        <taxon>Blattoidea</taxon>
        <taxon>Anaplectidae</taxon>
        <taxon>Anaplecta</taxon>
    </lineage>
</organism>
<keyword evidence="7 18" id="KW-0679">Respiratory chain</keyword>
<dbReference type="GO" id="GO:0006120">
    <property type="term" value="P:mitochondrial electron transport, NADH to ubiquinone"/>
    <property type="evidence" value="ECO:0007669"/>
    <property type="project" value="InterPro"/>
</dbReference>
<evidence type="ECO:0000256" key="12">
    <source>
        <dbReference type="ARBA" id="ARBA00022989"/>
    </source>
</evidence>
<keyword evidence="12 18" id="KW-1133">Transmembrane helix</keyword>
<evidence type="ECO:0000256" key="1">
    <source>
        <dbReference type="ARBA" id="ARBA00003257"/>
    </source>
</evidence>
<evidence type="ECO:0000313" key="20">
    <source>
        <dbReference type="EMBL" id="AVN67226.1"/>
    </source>
</evidence>
<dbReference type="GO" id="GO:0005743">
    <property type="term" value="C:mitochondrial inner membrane"/>
    <property type="evidence" value="ECO:0007669"/>
    <property type="project" value="UniProtKB-SubCell"/>
</dbReference>
<feature type="domain" description="NADH:quinone oxidoreductase/Mrp antiporter transmembrane" evidence="19">
    <location>
        <begin position="24"/>
        <end position="284"/>
    </location>
</feature>
<dbReference type="PRINTS" id="PR01436">
    <property type="entry name" value="NADHDHGNASE2"/>
</dbReference>
<evidence type="ECO:0000259" key="19">
    <source>
        <dbReference type="Pfam" id="PF00361"/>
    </source>
</evidence>
<evidence type="ECO:0000256" key="10">
    <source>
        <dbReference type="ARBA" id="ARBA00022967"/>
    </source>
</evidence>
<keyword evidence="10 18" id="KW-1278">Translocase</keyword>
<comment type="catalytic activity">
    <reaction evidence="17 18">
        <text>a ubiquinone + NADH + 5 H(+)(in) = a ubiquinol + NAD(+) + 4 H(+)(out)</text>
        <dbReference type="Rhea" id="RHEA:29091"/>
        <dbReference type="Rhea" id="RHEA-COMP:9565"/>
        <dbReference type="Rhea" id="RHEA-COMP:9566"/>
        <dbReference type="ChEBI" id="CHEBI:15378"/>
        <dbReference type="ChEBI" id="CHEBI:16389"/>
        <dbReference type="ChEBI" id="CHEBI:17976"/>
        <dbReference type="ChEBI" id="CHEBI:57540"/>
        <dbReference type="ChEBI" id="CHEBI:57945"/>
        <dbReference type="EC" id="7.1.1.2"/>
    </reaction>
</comment>
<keyword evidence="15 18" id="KW-0496">Mitochondrion</keyword>
<evidence type="ECO:0000256" key="18">
    <source>
        <dbReference type="RuleBase" id="RU003403"/>
    </source>
</evidence>
<keyword evidence="16 18" id="KW-0472">Membrane</keyword>
<keyword evidence="9 18" id="KW-0999">Mitochondrion inner membrane</keyword>
<dbReference type="GO" id="GO:0008137">
    <property type="term" value="F:NADH dehydrogenase (ubiquinone) activity"/>
    <property type="evidence" value="ECO:0007669"/>
    <property type="project" value="UniProtKB-EC"/>
</dbReference>
<feature type="transmembrane region" description="Helical" evidence="18">
    <location>
        <begin position="60"/>
        <end position="81"/>
    </location>
</feature>
<keyword evidence="6" id="KW-0813">Transport</keyword>
<dbReference type="InterPro" id="IPR003917">
    <property type="entry name" value="NADH_UbQ_OxRdtase_chain2"/>
</dbReference>
<comment type="function">
    <text evidence="18">Core subunit of the mitochondrial membrane respiratory chain NADH dehydrogenase (Complex I) which catalyzes electron transfer from NADH through the respiratory chain, using ubiquinone as an electron acceptor. Essential for the catalytic activity and assembly of complex I.</text>
</comment>
<dbReference type="InterPro" id="IPR001750">
    <property type="entry name" value="ND/Mrp_TM"/>
</dbReference>
<feature type="transmembrane region" description="Helical" evidence="18">
    <location>
        <begin position="268"/>
        <end position="289"/>
    </location>
</feature>
<evidence type="ECO:0000256" key="15">
    <source>
        <dbReference type="ARBA" id="ARBA00023128"/>
    </source>
</evidence>
<evidence type="ECO:0000256" key="5">
    <source>
        <dbReference type="ARBA" id="ARBA00021008"/>
    </source>
</evidence>
<evidence type="ECO:0000256" key="14">
    <source>
        <dbReference type="ARBA" id="ARBA00023075"/>
    </source>
</evidence>
<comment type="similarity">
    <text evidence="3 18">Belongs to the complex I subunit 2 family.</text>
</comment>
<dbReference type="Pfam" id="PF00361">
    <property type="entry name" value="Proton_antipo_M"/>
    <property type="match status" value="1"/>
</dbReference>
<accession>A0A2P1H6S0</accession>
<protein>
    <recommendedName>
        <fullName evidence="5 18">NADH-ubiquinone oxidoreductase chain 2</fullName>
        <ecNumber evidence="4 18">7.1.1.2</ecNumber>
    </recommendedName>
</protein>
<dbReference type="InterPro" id="IPR050175">
    <property type="entry name" value="Complex_I_Subunit_2"/>
</dbReference>